<dbReference type="Gene3D" id="3.10.110.10">
    <property type="entry name" value="Ubiquitin Conjugating Enzyme"/>
    <property type="match status" value="1"/>
</dbReference>
<dbReference type="FunFam" id="3.30.40.10:FF:000186">
    <property type="entry name" value="RBR-type E3 ubiquitin transferase"/>
    <property type="match status" value="1"/>
</dbReference>
<dbReference type="SUPFAM" id="SSF57850">
    <property type="entry name" value="RING/U-box"/>
    <property type="match status" value="3"/>
</dbReference>
<evidence type="ECO:0000259" key="21">
    <source>
        <dbReference type="PROSITE" id="PS50908"/>
    </source>
</evidence>
<keyword evidence="12" id="KW-0862">Zinc</keyword>
<accession>A0A310SY32</accession>
<dbReference type="InterPro" id="IPR017907">
    <property type="entry name" value="Znf_RING_CS"/>
</dbReference>
<evidence type="ECO:0000256" key="2">
    <source>
        <dbReference type="ARBA" id="ARBA00004123"/>
    </source>
</evidence>
<dbReference type="PROSITE" id="PS50089">
    <property type="entry name" value="ZF_RING_2"/>
    <property type="match status" value="1"/>
</dbReference>
<dbReference type="CDD" id="cd16628">
    <property type="entry name" value="RING-HC_RBR_RNF14"/>
    <property type="match status" value="1"/>
</dbReference>
<gene>
    <name evidence="23" type="ORF">XENTR_v90028460mg</name>
</gene>
<reference evidence="23" key="3">
    <citation type="submission" date="2016-05" db="EMBL/GenBank/DDBJ databases">
        <title>WGS assembly of Xenopus tropicalis.</title>
        <authorList>
            <person name="Sessions A."/>
            <person name="Jenkins J."/>
            <person name="Mitros T."/>
            <person name="Lyons J.T."/>
            <person name="Dichmann D.S."/>
            <person name="Robert J."/>
            <person name="Harland R.M."/>
            <person name="Rokhsar D.S."/>
        </authorList>
    </citation>
    <scope>NUCLEOTIDE SEQUENCE</scope>
    <source>
        <strain evidence="23">Nigerian</strain>
    </source>
</reference>
<dbReference type="EMBL" id="KV460632">
    <property type="protein sequence ID" value="OCA16305.1"/>
    <property type="molecule type" value="Genomic_DNA"/>
</dbReference>
<dbReference type="GO" id="GO:0005634">
    <property type="term" value="C:nucleus"/>
    <property type="evidence" value="ECO:0007669"/>
    <property type="project" value="UniProtKB-SubCell"/>
</dbReference>
<dbReference type="GO" id="GO:0016567">
    <property type="term" value="P:protein ubiquitination"/>
    <property type="evidence" value="ECO:0007669"/>
    <property type="project" value="InterPro"/>
</dbReference>
<dbReference type="Gene3D" id="1.10.287.3160">
    <property type="match status" value="1"/>
</dbReference>
<dbReference type="FunFam" id="2.20.25.20:FF:000007">
    <property type="entry name" value="RBR-type E3 ubiquitin transferase"/>
    <property type="match status" value="1"/>
</dbReference>
<keyword evidence="9" id="KW-0677">Repeat</keyword>
<dbReference type="InterPro" id="IPR044066">
    <property type="entry name" value="TRIAD_supradom"/>
</dbReference>
<keyword evidence="10 19" id="KW-0863">Zinc-finger</keyword>
<evidence type="ECO:0000256" key="12">
    <source>
        <dbReference type="ARBA" id="ARBA00022833"/>
    </source>
</evidence>
<dbReference type="Pfam" id="PF22191">
    <property type="entry name" value="IBR_1"/>
    <property type="match status" value="1"/>
</dbReference>
<evidence type="ECO:0000256" key="9">
    <source>
        <dbReference type="ARBA" id="ARBA00022737"/>
    </source>
</evidence>
<evidence type="ECO:0000259" key="20">
    <source>
        <dbReference type="PROSITE" id="PS50089"/>
    </source>
</evidence>
<evidence type="ECO:0000256" key="5">
    <source>
        <dbReference type="ARBA" id="ARBA00012251"/>
    </source>
</evidence>
<proteinExistence type="inferred from homology"/>
<comment type="catalytic activity">
    <reaction evidence="1">
        <text>[E2 ubiquitin-conjugating enzyme]-S-ubiquitinyl-L-cysteine + [acceptor protein]-L-lysine = [E2 ubiquitin-conjugating enzyme]-L-cysteine + [acceptor protein]-N(6)-ubiquitinyl-L-lysine.</text>
        <dbReference type="EC" id="2.3.2.31"/>
    </reaction>
</comment>
<dbReference type="SMART" id="SM00647">
    <property type="entry name" value="IBR"/>
    <property type="match status" value="2"/>
</dbReference>
<dbReference type="PROSITE" id="PS00518">
    <property type="entry name" value="ZF_RING_1"/>
    <property type="match status" value="1"/>
</dbReference>
<dbReference type="CDD" id="cd20354">
    <property type="entry name" value="Rcat_RBR_RNF14"/>
    <property type="match status" value="1"/>
</dbReference>
<dbReference type="EC" id="2.3.2.31" evidence="5"/>
<dbReference type="SMART" id="SM00591">
    <property type="entry name" value="RWD"/>
    <property type="match status" value="1"/>
</dbReference>
<dbReference type="Pfam" id="PF05773">
    <property type="entry name" value="RWD"/>
    <property type="match status" value="1"/>
</dbReference>
<evidence type="ECO:0000256" key="15">
    <source>
        <dbReference type="ARBA" id="ARBA00023242"/>
    </source>
</evidence>
<dbReference type="InterPro" id="IPR001841">
    <property type="entry name" value="Znf_RING"/>
</dbReference>
<dbReference type="Pfam" id="PF01485">
    <property type="entry name" value="IBR"/>
    <property type="match status" value="1"/>
</dbReference>
<dbReference type="AlphaFoldDB" id="A0A310SY32"/>
<evidence type="ECO:0000256" key="3">
    <source>
        <dbReference type="ARBA" id="ARBA00004496"/>
    </source>
</evidence>
<evidence type="ECO:0000256" key="17">
    <source>
        <dbReference type="ARBA" id="ARBA00067098"/>
    </source>
</evidence>
<dbReference type="GO" id="GO:0008270">
    <property type="term" value="F:zinc ion binding"/>
    <property type="evidence" value="ECO:0007669"/>
    <property type="project" value="UniProtKB-KW"/>
</dbReference>
<protein>
    <recommendedName>
        <fullName evidence="17">E3 ubiquitin-protein ligase RNF14</fullName>
        <ecNumber evidence="5">2.3.2.31</ecNumber>
    </recommendedName>
    <alternativeName>
        <fullName evidence="18">RING finger protein 14</fullName>
    </alternativeName>
</protein>
<evidence type="ECO:0000256" key="7">
    <source>
        <dbReference type="ARBA" id="ARBA00022679"/>
    </source>
</evidence>
<comment type="pathway">
    <text evidence="4">Protein modification; protein ubiquitination.</text>
</comment>
<dbReference type="InterPro" id="IPR031128">
    <property type="entry name" value="RNF14_RING-HC_Zfn"/>
</dbReference>
<organism evidence="23">
    <name type="scientific">Xenopus tropicalis</name>
    <name type="common">Western clawed frog</name>
    <name type="synonym">Silurana tropicalis</name>
    <dbReference type="NCBI Taxonomy" id="8364"/>
    <lineage>
        <taxon>Eukaryota</taxon>
        <taxon>Metazoa</taxon>
        <taxon>Chordata</taxon>
        <taxon>Craniata</taxon>
        <taxon>Vertebrata</taxon>
        <taxon>Euteleostomi</taxon>
        <taxon>Amphibia</taxon>
        <taxon>Batrachia</taxon>
        <taxon>Anura</taxon>
        <taxon>Pipoidea</taxon>
        <taxon>Pipidae</taxon>
        <taxon>Xenopodinae</taxon>
        <taxon>Xenopus</taxon>
        <taxon>Silurana</taxon>
    </lineage>
</organism>
<dbReference type="CDD" id="cd23820">
    <property type="entry name" value="RWD_RNF14"/>
    <property type="match status" value="1"/>
</dbReference>
<dbReference type="PANTHER" id="PTHR11685">
    <property type="entry name" value="RBR FAMILY RING FINGER AND IBR DOMAIN-CONTAINING"/>
    <property type="match status" value="1"/>
</dbReference>
<keyword evidence="11" id="KW-0833">Ubl conjugation pathway</keyword>
<dbReference type="SUPFAM" id="SSF54495">
    <property type="entry name" value="UBC-like"/>
    <property type="match status" value="1"/>
</dbReference>
<name>A0A310SY32_XENTR</name>
<evidence type="ECO:0000256" key="18">
    <source>
        <dbReference type="ARBA" id="ARBA00075528"/>
    </source>
</evidence>
<evidence type="ECO:0000256" key="4">
    <source>
        <dbReference type="ARBA" id="ARBA00004906"/>
    </source>
</evidence>
<dbReference type="Gene3D" id="3.30.40.10">
    <property type="entry name" value="Zinc/RING finger domain, C3HC4 (zinc finger)"/>
    <property type="match status" value="1"/>
</dbReference>
<evidence type="ECO:0000256" key="19">
    <source>
        <dbReference type="PROSITE-ProRule" id="PRU00175"/>
    </source>
</evidence>
<dbReference type="CDD" id="cd20341">
    <property type="entry name" value="BRcat_RBR_RNF14"/>
    <property type="match status" value="1"/>
</dbReference>
<evidence type="ECO:0000256" key="10">
    <source>
        <dbReference type="ARBA" id="ARBA00022771"/>
    </source>
</evidence>
<evidence type="ECO:0000256" key="14">
    <source>
        <dbReference type="ARBA" id="ARBA00023163"/>
    </source>
</evidence>
<feature type="domain" description="RWD" evidence="21">
    <location>
        <begin position="11"/>
        <end position="137"/>
    </location>
</feature>
<evidence type="ECO:0000256" key="16">
    <source>
        <dbReference type="ARBA" id="ARBA00044508"/>
    </source>
</evidence>
<dbReference type="PROSITE" id="PS50908">
    <property type="entry name" value="RWD"/>
    <property type="match status" value="1"/>
</dbReference>
<dbReference type="PROSITE" id="PS51873">
    <property type="entry name" value="TRIAD"/>
    <property type="match status" value="1"/>
</dbReference>
<dbReference type="Gene3D" id="2.20.25.20">
    <property type="match status" value="1"/>
</dbReference>
<dbReference type="InterPro" id="IPR013083">
    <property type="entry name" value="Znf_RING/FYVE/PHD"/>
</dbReference>
<evidence type="ECO:0000256" key="11">
    <source>
        <dbReference type="ARBA" id="ARBA00022786"/>
    </source>
</evidence>
<reference evidence="23" key="1">
    <citation type="submission" date="2009-11" db="EMBL/GenBank/DDBJ databases">
        <authorList>
            <consortium name="US DOE Joint Genome Institute (JGI-PGF)"/>
            <person name="Ottilar R."/>
            <person name="Schmutz J."/>
            <person name="Salamov A."/>
            <person name="Cheng J.F."/>
            <person name="Lucas S."/>
            <person name="Pitluck S."/>
            <person name="Gundlach H."/>
            <person name="Guo Y."/>
            <person name="Haberer G."/>
            <person name="Nasrallah J."/>
            <person name="Mayer K.F.X."/>
            <person name="van de Peer Y."/>
            <person name="Weigel D."/>
            <person name="Grigoriev I.V."/>
        </authorList>
    </citation>
    <scope>NUCLEOTIDE SEQUENCE</scope>
    <source>
        <strain evidence="23">Nigerian</strain>
    </source>
</reference>
<evidence type="ECO:0000256" key="6">
    <source>
        <dbReference type="ARBA" id="ARBA00022490"/>
    </source>
</evidence>
<dbReference type="Gene3D" id="1.20.120.1750">
    <property type="match status" value="1"/>
</dbReference>
<keyword evidence="13" id="KW-0805">Transcription regulation</keyword>
<dbReference type="FunFam" id="1.20.120.1750:FF:000042">
    <property type="entry name" value="RBR-type E3 ubiquitin transferase"/>
    <property type="match status" value="1"/>
</dbReference>
<evidence type="ECO:0000256" key="1">
    <source>
        <dbReference type="ARBA" id="ARBA00001798"/>
    </source>
</evidence>
<evidence type="ECO:0000256" key="8">
    <source>
        <dbReference type="ARBA" id="ARBA00022723"/>
    </source>
</evidence>
<keyword evidence="6" id="KW-0963">Cytoplasm</keyword>
<keyword evidence="8" id="KW-0479">Metal-binding</keyword>
<dbReference type="InterPro" id="IPR031127">
    <property type="entry name" value="E3_UB_ligase_RBR"/>
</dbReference>
<keyword evidence="7" id="KW-0808">Transferase</keyword>
<dbReference type="GO" id="GO:0060828">
    <property type="term" value="P:regulation of canonical Wnt signaling pathway"/>
    <property type="evidence" value="ECO:0007669"/>
    <property type="project" value="UniProtKB-ARBA"/>
</dbReference>
<feature type="domain" description="RING-type" evidence="20">
    <location>
        <begin position="214"/>
        <end position="263"/>
    </location>
</feature>
<keyword evidence="15" id="KW-0539">Nucleus</keyword>
<evidence type="ECO:0000256" key="13">
    <source>
        <dbReference type="ARBA" id="ARBA00023015"/>
    </source>
</evidence>
<comment type="subcellular location">
    <subcellularLocation>
        <location evidence="3">Cytoplasm</location>
    </subcellularLocation>
    <subcellularLocation>
        <location evidence="2">Nucleus</location>
    </subcellularLocation>
</comment>
<comment type="similarity">
    <text evidence="16">Belongs to the RBR family. RNF14 subfamily.</text>
</comment>
<evidence type="ECO:0000259" key="22">
    <source>
        <dbReference type="PROSITE" id="PS51873"/>
    </source>
</evidence>
<dbReference type="InterPro" id="IPR002867">
    <property type="entry name" value="IBR_dom"/>
</dbReference>
<dbReference type="InterPro" id="IPR016135">
    <property type="entry name" value="UBQ-conjugating_enzyme/RWD"/>
</dbReference>
<dbReference type="InterPro" id="IPR006575">
    <property type="entry name" value="RWD_dom"/>
</dbReference>
<dbReference type="GO" id="GO:0061630">
    <property type="term" value="F:ubiquitin protein ligase activity"/>
    <property type="evidence" value="ECO:0007669"/>
    <property type="project" value="UniProtKB-EC"/>
</dbReference>
<reference evidence="23" key="2">
    <citation type="journal article" date="2010" name="Science">
        <title>The genome of the Western clawed frog Xenopus tropicalis.</title>
        <authorList>
            <person name="Hellsten U."/>
            <person name="Harland R.M."/>
            <person name="Gilchrist M.J."/>
            <person name="Hendrix D."/>
            <person name="Jurka J."/>
            <person name="Kapitonov V."/>
            <person name="Ovcharenko I."/>
            <person name="Putnam N.H."/>
            <person name="Shu S."/>
            <person name="Taher L."/>
            <person name="Blitz I.L."/>
            <person name="Blumberg B."/>
            <person name="Dichmann D.S."/>
            <person name="Dubchak I."/>
            <person name="Amaya E."/>
            <person name="Detter J.C."/>
            <person name="Fletcher R."/>
            <person name="Gerhard D.S."/>
            <person name="Goodstein D."/>
            <person name="Graves T."/>
            <person name="Grigoriev I.V."/>
            <person name="Grimwood J."/>
            <person name="Kawashima T."/>
            <person name="Lindquist E."/>
            <person name="Lucas S.M."/>
            <person name="Mead P.E."/>
            <person name="Mitros T."/>
            <person name="Ogino H."/>
            <person name="Ohta Y."/>
            <person name="Poliakov A.V."/>
            <person name="Pollet N."/>
            <person name="Robert J."/>
            <person name="Salamov A."/>
            <person name="Sater A.K."/>
            <person name="Schmutz J."/>
            <person name="Terry A."/>
            <person name="Vize P.D."/>
            <person name="Warren W.C."/>
            <person name="Wells D."/>
            <person name="Wills A."/>
            <person name="Wilson R.K."/>
            <person name="Zimmerman L.B."/>
            <person name="Zorn A.M."/>
            <person name="Grainger R."/>
            <person name="Grammer T."/>
            <person name="Khokha M.K."/>
            <person name="Richardson P.M."/>
            <person name="Rokhsar D.S."/>
        </authorList>
    </citation>
    <scope>NUCLEOTIDE SEQUENCE</scope>
    <source>
        <strain evidence="23">Nigerian</strain>
    </source>
</reference>
<sequence length="679" mass="76337">MAREDKEAQEDELLALASIYSEDEFKRSETAPGGEICVCLDLPPNFSVAIKGDCASNEYMGSFESIVSFLPPIILNFELPPGYPSTDPPAFTLSCKWLSPSQLVLLCQRLDDLWVEYAGGVVLFAWMQFLKEGTLEYLKINSPYEIQLCEFGSQCIKNNSGISDSCSATGPAEAVIWDKRVIQDVESVTTLIDCILDFNEAQQKKCFDSKSYMCNICFLGKLGSECTHFKDCQHVYCNACLKDYYTVQIQDGQVQALNCPEPKCSSVATPAQVKLLVGEELFSRYDRLLLQSSLDLMADVVYCPLLNCQTPFMLEPGGTMGICSNCNYAFCTLCKMAYHGVAFLFSRHIETSLNNLISLTRVSIISCYQSLNELVKDLHPVACASAKKLKKSEEPSRLSKLVQGPEMQPAEEAAFQDPMDKRMETILKKSFTKTASILRPAVIFTDLACTVRHWAQELACKPPSSSHHLTSELELHLTILSNAVIDIGRLVVKAAASLVMAQRALWLHHRLLALKFTRVSLFGPDLKQMIMDIMGGKVLFKLKGKSIGWTKKLVEEDLEEDQDVFTPEKLILVREEYLEADAAGKKLLEKRYGKHMILKAVERKSTEWLETNTQQCPNCNASIQKDGGCNKMICRKCNKYFCWLCFAVLSTENPYDHFKDISSVCFNQMWKEDRAEPET</sequence>
<feature type="domain" description="RING-type" evidence="22">
    <location>
        <begin position="210"/>
        <end position="671"/>
    </location>
</feature>
<dbReference type="InterPro" id="IPR047548">
    <property type="entry name" value="Rcat_RBR_RNF14"/>
</dbReference>
<dbReference type="GO" id="GO:0005737">
    <property type="term" value="C:cytoplasm"/>
    <property type="evidence" value="ECO:0007669"/>
    <property type="project" value="UniProtKB-SubCell"/>
</dbReference>
<dbReference type="FunFam" id="3.10.110.10:FF:000049">
    <property type="entry name" value="RBR-type E3 ubiquitin transferase"/>
    <property type="match status" value="1"/>
</dbReference>
<keyword evidence="14" id="KW-0804">Transcription</keyword>
<evidence type="ECO:0000313" key="23">
    <source>
        <dbReference type="EMBL" id="OCA16305.1"/>
    </source>
</evidence>